<name>A0ABW3T4E6_9CAUL</name>
<sequence length="288" mass="30683">MSEVRCVAKCADILGEGPVWSAAEGRLYWFDIKGRRLNWLVHATGATGGYDLPWRASVAAPRTHGGLILATEAGIATLDTATGATELVVPMELGPGFRSNDGKIDARGRLWWSSMDDDGGKRTGVLFRTDPDLSTHQVLDDIHIANTVSVSADGRLMYLADSARQVIWTFAISDDGRLSDRRVFLDMSGQAGAPDGSAIDAEGFLWNAQWGAWRLVRYAPDGSVDRTIPMPVEQASSCAFGGPDLATLYVTSAAEGLSPKARADQPLAGSLFAFEPGVRGLALPAFAG</sequence>
<accession>A0ABW3T4E6</accession>
<dbReference type="Gene3D" id="2.120.10.30">
    <property type="entry name" value="TolB, C-terminal domain"/>
    <property type="match status" value="1"/>
</dbReference>
<dbReference type="RefSeq" id="WP_377354287.1">
    <property type="nucleotide sequence ID" value="NZ_JBHTLQ010000042.1"/>
</dbReference>
<feature type="domain" description="SMP-30/Gluconolactonase/LRE-like region" evidence="2">
    <location>
        <begin position="14"/>
        <end position="253"/>
    </location>
</feature>
<dbReference type="PANTHER" id="PTHR10907">
    <property type="entry name" value="REGUCALCIN"/>
    <property type="match status" value="1"/>
</dbReference>
<gene>
    <name evidence="3" type="ORF">ACFQ27_15835</name>
</gene>
<comment type="similarity">
    <text evidence="1">Belongs to the SMP-30/CGR1 family.</text>
</comment>
<evidence type="ECO:0000256" key="1">
    <source>
        <dbReference type="ARBA" id="ARBA00008853"/>
    </source>
</evidence>
<dbReference type="EMBL" id="JBHTLQ010000042">
    <property type="protein sequence ID" value="MFD1192059.1"/>
    <property type="molecule type" value="Genomic_DNA"/>
</dbReference>
<dbReference type="PRINTS" id="PR01790">
    <property type="entry name" value="SMP30FAMILY"/>
</dbReference>
<protein>
    <submittedName>
        <fullName evidence="3">SMP-30/gluconolactonase/LRE family protein</fullName>
    </submittedName>
</protein>
<dbReference type="PANTHER" id="PTHR10907:SF47">
    <property type="entry name" value="REGUCALCIN"/>
    <property type="match status" value="1"/>
</dbReference>
<organism evidence="3 4">
    <name type="scientific">Phenylobacterium conjunctum</name>
    <dbReference type="NCBI Taxonomy" id="1298959"/>
    <lineage>
        <taxon>Bacteria</taxon>
        <taxon>Pseudomonadati</taxon>
        <taxon>Pseudomonadota</taxon>
        <taxon>Alphaproteobacteria</taxon>
        <taxon>Caulobacterales</taxon>
        <taxon>Caulobacteraceae</taxon>
        <taxon>Phenylobacterium</taxon>
    </lineage>
</organism>
<reference evidence="4" key="1">
    <citation type="journal article" date="2019" name="Int. J. Syst. Evol. Microbiol.">
        <title>The Global Catalogue of Microorganisms (GCM) 10K type strain sequencing project: providing services to taxonomists for standard genome sequencing and annotation.</title>
        <authorList>
            <consortium name="The Broad Institute Genomics Platform"/>
            <consortium name="The Broad Institute Genome Sequencing Center for Infectious Disease"/>
            <person name="Wu L."/>
            <person name="Ma J."/>
        </authorList>
    </citation>
    <scope>NUCLEOTIDE SEQUENCE [LARGE SCALE GENOMIC DNA]</scope>
    <source>
        <strain evidence="4">CCUG 55074</strain>
    </source>
</reference>
<dbReference type="Pfam" id="PF08450">
    <property type="entry name" value="SGL"/>
    <property type="match status" value="1"/>
</dbReference>
<dbReference type="InterPro" id="IPR005511">
    <property type="entry name" value="SMP-30"/>
</dbReference>
<evidence type="ECO:0000313" key="3">
    <source>
        <dbReference type="EMBL" id="MFD1192059.1"/>
    </source>
</evidence>
<evidence type="ECO:0000313" key="4">
    <source>
        <dbReference type="Proteomes" id="UP001597216"/>
    </source>
</evidence>
<dbReference type="InterPro" id="IPR013658">
    <property type="entry name" value="SGL"/>
</dbReference>
<keyword evidence="4" id="KW-1185">Reference proteome</keyword>
<evidence type="ECO:0000259" key="2">
    <source>
        <dbReference type="Pfam" id="PF08450"/>
    </source>
</evidence>
<comment type="caution">
    <text evidence="3">The sequence shown here is derived from an EMBL/GenBank/DDBJ whole genome shotgun (WGS) entry which is preliminary data.</text>
</comment>
<dbReference type="InterPro" id="IPR011042">
    <property type="entry name" value="6-blade_b-propeller_TolB-like"/>
</dbReference>
<dbReference type="Proteomes" id="UP001597216">
    <property type="component" value="Unassembled WGS sequence"/>
</dbReference>
<dbReference type="SUPFAM" id="SSF63829">
    <property type="entry name" value="Calcium-dependent phosphotriesterase"/>
    <property type="match status" value="1"/>
</dbReference>
<proteinExistence type="inferred from homology"/>